<dbReference type="AlphaFoldDB" id="A0A858RH03"/>
<feature type="modified residue" description="N6-(pyridoxal phosphate)lysine" evidence="2 3">
    <location>
        <position position="36"/>
    </location>
</feature>
<dbReference type="RefSeq" id="WP_169454548.1">
    <property type="nucleotide sequence ID" value="NZ_CP051774.1"/>
</dbReference>
<dbReference type="NCBIfam" id="TIGR00044">
    <property type="entry name" value="YggS family pyridoxal phosphate-dependent enzyme"/>
    <property type="match status" value="1"/>
</dbReference>
<dbReference type="KEGG" id="luo:HHL09_10230"/>
<dbReference type="SUPFAM" id="SSF51419">
    <property type="entry name" value="PLP-binding barrel"/>
    <property type="match status" value="1"/>
</dbReference>
<evidence type="ECO:0000256" key="1">
    <source>
        <dbReference type="ARBA" id="ARBA00022898"/>
    </source>
</evidence>
<proteinExistence type="inferred from homology"/>
<comment type="function">
    <text evidence="2">Pyridoxal 5'-phosphate (PLP)-binding protein, which is involved in PLP homeostasis.</text>
</comment>
<dbReference type="HAMAP" id="MF_02087">
    <property type="entry name" value="PLP_homeostasis"/>
    <property type="match status" value="1"/>
</dbReference>
<feature type="domain" description="Alanine racemase N-terminal" evidence="5">
    <location>
        <begin position="13"/>
        <end position="224"/>
    </location>
</feature>
<dbReference type="FunFam" id="3.20.20.10:FF:000018">
    <property type="entry name" value="Pyridoxal phosphate homeostasis protein"/>
    <property type="match status" value="1"/>
</dbReference>
<protein>
    <recommendedName>
        <fullName evidence="2">Pyridoxal phosphate homeostasis protein</fullName>
        <shortName evidence="2">PLP homeostasis protein</shortName>
    </recommendedName>
</protein>
<accession>A0A858RH03</accession>
<sequence length="228" mass="24853">MTDVAERLAGLRDRIAAACAAAGRRPGEVELLAVTKTFPVEAVQEAYSAGHRHFGESRQQEAAPKIAALPRDIHWHFIGGLQRNKARKVLGEFDVIHSVDSLRLAEHLDRVAGEEGKRPEIYLEVNVAGEESKGGFSPEELLAASDAFAGMQHVAVIGLMSIPPDDEERARHWFATTRELRERLRTASGLHLPGLSMGMSGDFEQAILEGSTIVRVGSAIFGHRSYPA</sequence>
<comment type="similarity">
    <text evidence="2 4">Belongs to the pyridoxal phosphate-binding protein YggS/PROSC family.</text>
</comment>
<dbReference type="Gene3D" id="3.20.20.10">
    <property type="entry name" value="Alanine racemase"/>
    <property type="match status" value="1"/>
</dbReference>
<dbReference type="CDD" id="cd00635">
    <property type="entry name" value="PLPDE_III_YBL036c_like"/>
    <property type="match status" value="1"/>
</dbReference>
<dbReference type="PANTHER" id="PTHR10146:SF14">
    <property type="entry name" value="PYRIDOXAL PHOSPHATE HOMEOSTASIS PROTEIN"/>
    <property type="match status" value="1"/>
</dbReference>
<evidence type="ECO:0000313" key="6">
    <source>
        <dbReference type="EMBL" id="QJE96147.1"/>
    </source>
</evidence>
<name>A0A858RH03_9BACT</name>
<evidence type="ECO:0000256" key="4">
    <source>
        <dbReference type="RuleBase" id="RU004514"/>
    </source>
</evidence>
<dbReference type="InterPro" id="IPR001608">
    <property type="entry name" value="Ala_racemase_N"/>
</dbReference>
<comment type="cofactor">
    <cofactor evidence="3">
        <name>pyridoxal 5'-phosphate</name>
        <dbReference type="ChEBI" id="CHEBI:597326"/>
    </cofactor>
</comment>
<evidence type="ECO:0000256" key="2">
    <source>
        <dbReference type="HAMAP-Rule" id="MF_02087"/>
    </source>
</evidence>
<dbReference type="Proteomes" id="UP000501812">
    <property type="component" value="Chromosome"/>
</dbReference>
<dbReference type="PROSITE" id="PS01211">
    <property type="entry name" value="UPF0001"/>
    <property type="match status" value="1"/>
</dbReference>
<dbReference type="Pfam" id="PF01168">
    <property type="entry name" value="Ala_racemase_N"/>
    <property type="match status" value="1"/>
</dbReference>
<gene>
    <name evidence="6" type="ORF">HHL09_10230</name>
</gene>
<organism evidence="6 7">
    <name type="scientific">Luteolibacter luteus</name>
    <dbReference type="NCBI Taxonomy" id="2728835"/>
    <lineage>
        <taxon>Bacteria</taxon>
        <taxon>Pseudomonadati</taxon>
        <taxon>Verrucomicrobiota</taxon>
        <taxon>Verrucomicrobiia</taxon>
        <taxon>Verrucomicrobiales</taxon>
        <taxon>Verrucomicrobiaceae</taxon>
        <taxon>Luteolibacter</taxon>
    </lineage>
</organism>
<evidence type="ECO:0000259" key="5">
    <source>
        <dbReference type="Pfam" id="PF01168"/>
    </source>
</evidence>
<dbReference type="PIRSF" id="PIRSF004848">
    <property type="entry name" value="YBL036c_PLPDEIII"/>
    <property type="match status" value="1"/>
</dbReference>
<keyword evidence="7" id="KW-1185">Reference proteome</keyword>
<evidence type="ECO:0000313" key="7">
    <source>
        <dbReference type="Proteomes" id="UP000501812"/>
    </source>
</evidence>
<reference evidence="6 7" key="1">
    <citation type="submission" date="2020-04" db="EMBL/GenBank/DDBJ databases">
        <title>Luteolibacter sp. G-1-1-1 isolated from soil.</title>
        <authorList>
            <person name="Dahal R.H."/>
        </authorList>
    </citation>
    <scope>NUCLEOTIDE SEQUENCE [LARGE SCALE GENOMIC DNA]</scope>
    <source>
        <strain evidence="6 7">G-1-1-1</strain>
    </source>
</reference>
<dbReference type="InterPro" id="IPR029066">
    <property type="entry name" value="PLP-binding_barrel"/>
</dbReference>
<dbReference type="GO" id="GO:0030170">
    <property type="term" value="F:pyridoxal phosphate binding"/>
    <property type="evidence" value="ECO:0007669"/>
    <property type="project" value="UniProtKB-UniRule"/>
</dbReference>
<dbReference type="InterPro" id="IPR011078">
    <property type="entry name" value="PyrdxlP_homeostasis"/>
</dbReference>
<dbReference type="PANTHER" id="PTHR10146">
    <property type="entry name" value="PROLINE SYNTHETASE CO-TRANSCRIBED BACTERIAL HOMOLOG PROTEIN"/>
    <property type="match status" value="1"/>
</dbReference>
<dbReference type="EMBL" id="CP051774">
    <property type="protein sequence ID" value="QJE96147.1"/>
    <property type="molecule type" value="Genomic_DNA"/>
</dbReference>
<evidence type="ECO:0000256" key="3">
    <source>
        <dbReference type="PIRSR" id="PIRSR004848-1"/>
    </source>
</evidence>
<keyword evidence="1 2" id="KW-0663">Pyridoxal phosphate</keyword>